<accession>A0A7U3UUK0</accession>
<dbReference type="RefSeq" id="WP_202235131.1">
    <property type="nucleotide sequence ID" value="NZ_AP018365.1"/>
</dbReference>
<keyword evidence="2" id="KW-1185">Reference proteome</keyword>
<reference evidence="1 2" key="1">
    <citation type="journal article" date="2010" name="J. Bacteriol.">
        <title>Biochemical characterization of a novel indole prenyltransferase from Streptomyces sp. SN-593.</title>
        <authorList>
            <person name="Takahashi S."/>
            <person name="Takagi H."/>
            <person name="Toyoda A."/>
            <person name="Uramoto M."/>
            <person name="Nogawa T."/>
            <person name="Ueki M."/>
            <person name="Sakaki Y."/>
            <person name="Osada H."/>
        </authorList>
    </citation>
    <scope>NUCLEOTIDE SEQUENCE [LARGE SCALE GENOMIC DNA]</scope>
    <source>
        <strain evidence="1 2">SN-593</strain>
    </source>
</reference>
<protein>
    <recommendedName>
        <fullName evidence="3">Lipoprotein</fullName>
    </recommendedName>
</protein>
<dbReference type="EMBL" id="AP018365">
    <property type="protein sequence ID" value="BBA99097.1"/>
    <property type="molecule type" value="Genomic_DNA"/>
</dbReference>
<organism evidence="1 2">
    <name type="scientific">Actinacidiphila reveromycinica</name>
    <dbReference type="NCBI Taxonomy" id="659352"/>
    <lineage>
        <taxon>Bacteria</taxon>
        <taxon>Bacillati</taxon>
        <taxon>Actinomycetota</taxon>
        <taxon>Actinomycetes</taxon>
        <taxon>Kitasatosporales</taxon>
        <taxon>Streptomycetaceae</taxon>
        <taxon>Actinacidiphila</taxon>
    </lineage>
</organism>
<dbReference type="AlphaFoldDB" id="A0A7U3UUK0"/>
<dbReference type="Proteomes" id="UP000595703">
    <property type="component" value="Chromosome"/>
</dbReference>
<evidence type="ECO:0000313" key="1">
    <source>
        <dbReference type="EMBL" id="BBA99097.1"/>
    </source>
</evidence>
<reference evidence="1 2" key="3">
    <citation type="journal article" date="2011" name="Nat. Chem. Biol.">
        <title>Reveromycin A biosynthesis uses RevG and RevJ for stereospecific spiroacetal formation.</title>
        <authorList>
            <person name="Takahashi S."/>
            <person name="Toyoda A."/>
            <person name="Sekiyama Y."/>
            <person name="Takagi H."/>
            <person name="Nogawa T."/>
            <person name="Uramoto M."/>
            <person name="Suzuki R."/>
            <person name="Koshino H."/>
            <person name="Kumano T."/>
            <person name="Panthee S."/>
            <person name="Dairi T."/>
            <person name="Ishikawa J."/>
            <person name="Ikeda H."/>
            <person name="Sakaki Y."/>
            <person name="Osada H."/>
        </authorList>
    </citation>
    <scope>NUCLEOTIDE SEQUENCE [LARGE SCALE GENOMIC DNA]</scope>
    <source>
        <strain evidence="1 2">SN-593</strain>
    </source>
</reference>
<name>A0A7U3UUK0_9ACTN</name>
<dbReference type="PROSITE" id="PS51257">
    <property type="entry name" value="PROKAR_LIPOPROTEIN"/>
    <property type="match status" value="1"/>
</dbReference>
<dbReference type="KEGG" id="arev:RVR_5574"/>
<reference evidence="1 2" key="4">
    <citation type="journal article" date="2020" name="Sci. Rep.">
        <title>beta-carboline chemical signals induce reveromycin production through a LuxR family regulator in Streptomyces sp. SN-593.</title>
        <authorList>
            <person name="Panthee S."/>
            <person name="Kito N."/>
            <person name="Hayashi T."/>
            <person name="Shimizu T."/>
            <person name="Ishikawa J."/>
            <person name="Hamamoto H."/>
            <person name="Osada H."/>
            <person name="Takahashi S."/>
        </authorList>
    </citation>
    <scope>NUCLEOTIDE SEQUENCE [LARGE SCALE GENOMIC DNA]</scope>
    <source>
        <strain evidence="1 2">SN-593</strain>
    </source>
</reference>
<gene>
    <name evidence="1" type="ORF">RVR_5574</name>
</gene>
<evidence type="ECO:0000313" key="2">
    <source>
        <dbReference type="Proteomes" id="UP000595703"/>
    </source>
</evidence>
<sequence length="156" mass="16849">MSRPRYGTPAIRVASTAAAVLLLTAGCGTSRQPVRPTAAPPRSEGELRRQAEALLTRSSEVRLHWTGAVEKRQRLGRTTPRLPAGKYVLEAACAGTGAVELYWNTKEVDNDAEPEVRCGGGVARSYFNGENLVAFAFEPSDIYPPSGFLSWQIVSS</sequence>
<evidence type="ECO:0008006" key="3">
    <source>
        <dbReference type="Google" id="ProtNLM"/>
    </source>
</evidence>
<proteinExistence type="predicted"/>
<reference evidence="1 2" key="2">
    <citation type="journal article" date="2011" name="J. Antibiot.">
        <title>Furaquinocins I and J: novel polyketide isoprenoid hybrid compounds from Streptomyces reveromyceticus SN-593.</title>
        <authorList>
            <person name="Panthee S."/>
            <person name="Takahashi S."/>
            <person name="Takagi H."/>
            <person name="Nogawa T."/>
            <person name="Oowada E."/>
            <person name="Uramoto M."/>
            <person name="Osada H."/>
        </authorList>
    </citation>
    <scope>NUCLEOTIDE SEQUENCE [LARGE SCALE GENOMIC DNA]</scope>
    <source>
        <strain evidence="1 2">SN-593</strain>
    </source>
</reference>